<name>A0A7S0Q407_9EUKA</name>
<reference evidence="5" key="1">
    <citation type="submission" date="2021-01" db="EMBL/GenBank/DDBJ databases">
        <authorList>
            <person name="Corre E."/>
            <person name="Pelletier E."/>
            <person name="Niang G."/>
            <person name="Scheremetjew M."/>
            <person name="Finn R."/>
            <person name="Kale V."/>
            <person name="Holt S."/>
            <person name="Cochrane G."/>
            <person name="Meng A."/>
            <person name="Brown T."/>
            <person name="Cohen L."/>
        </authorList>
    </citation>
    <scope>NUCLEOTIDE SEQUENCE</scope>
    <source>
        <strain evidence="5">PLY182g</strain>
    </source>
</reference>
<evidence type="ECO:0000259" key="4">
    <source>
        <dbReference type="Pfam" id="PF04755"/>
    </source>
</evidence>
<proteinExistence type="predicted"/>
<dbReference type="InterPro" id="IPR006843">
    <property type="entry name" value="PAP/fibrillin_dom"/>
</dbReference>
<evidence type="ECO:0000313" key="5">
    <source>
        <dbReference type="EMBL" id="CAD8612395.1"/>
    </source>
</evidence>
<sequence length="294" mass="31808">MHGLSLLLLSFKASLSLSWSLPPHWSPARPPPARIGTRAVSVLVCVQAPPVEECALTVEAISGAAASAGADGSVDAATTLWRYLQLKNILLSATPLKDETVLSLIMKAEAQVVPLEFDERAVWGDWQLCWQLNTADATRSQKALSSRPQFSNFMVDEDGTKVFRNIAHVTRSRLRIVADVAYTPLAAGSETPGRLASVISGAHAELRLGRRFGLPRLRIPLPLKGEGWLDLTYVSDKMRITRGNRGGLFVHLRPHLLSESAALFHACYSPEAHPPVGGGAGVHRMAGRWPPPPA</sequence>
<protein>
    <recommendedName>
        <fullName evidence="4">Plastid lipid-associated protein/fibrillin conserved domain-containing protein</fullName>
    </recommendedName>
</protein>
<keyword evidence="3" id="KW-0732">Signal</keyword>
<feature type="chain" id="PRO_5030940766" description="Plastid lipid-associated protein/fibrillin conserved domain-containing protein" evidence="3">
    <location>
        <begin position="19"/>
        <end position="294"/>
    </location>
</feature>
<evidence type="ECO:0000256" key="3">
    <source>
        <dbReference type="SAM" id="SignalP"/>
    </source>
</evidence>
<dbReference type="Pfam" id="PF04755">
    <property type="entry name" value="PAP_fibrillin"/>
    <property type="match status" value="1"/>
</dbReference>
<evidence type="ECO:0000256" key="2">
    <source>
        <dbReference type="ARBA" id="ARBA00022640"/>
    </source>
</evidence>
<dbReference type="AlphaFoldDB" id="A0A7S0Q407"/>
<evidence type="ECO:0000256" key="1">
    <source>
        <dbReference type="ARBA" id="ARBA00004474"/>
    </source>
</evidence>
<feature type="signal peptide" evidence="3">
    <location>
        <begin position="1"/>
        <end position="18"/>
    </location>
</feature>
<gene>
    <name evidence="5" type="ORF">CPEL01642_LOCUS15775</name>
</gene>
<comment type="subcellular location">
    <subcellularLocation>
        <location evidence="1">Plastid</location>
    </subcellularLocation>
</comment>
<feature type="domain" description="Plastid lipid-associated protein/fibrillin conserved" evidence="4">
    <location>
        <begin position="223"/>
        <end position="250"/>
    </location>
</feature>
<accession>A0A7S0Q407</accession>
<dbReference type="EMBL" id="HBEY01033090">
    <property type="protein sequence ID" value="CAD8612395.1"/>
    <property type="molecule type" value="Transcribed_RNA"/>
</dbReference>
<dbReference type="GO" id="GO:0009536">
    <property type="term" value="C:plastid"/>
    <property type="evidence" value="ECO:0007669"/>
    <property type="project" value="UniProtKB-SubCell"/>
</dbReference>
<organism evidence="5">
    <name type="scientific">Coccolithus braarudii</name>
    <dbReference type="NCBI Taxonomy" id="221442"/>
    <lineage>
        <taxon>Eukaryota</taxon>
        <taxon>Haptista</taxon>
        <taxon>Haptophyta</taxon>
        <taxon>Prymnesiophyceae</taxon>
        <taxon>Coccolithales</taxon>
        <taxon>Coccolithaceae</taxon>
        <taxon>Coccolithus</taxon>
    </lineage>
</organism>
<keyword evidence="2" id="KW-0934">Plastid</keyword>